<evidence type="ECO:0000313" key="1">
    <source>
        <dbReference type="EMBL" id="KAE9160271.1"/>
    </source>
</evidence>
<comment type="caution">
    <text evidence="1">The sequence shown here is derived from an EMBL/GenBank/DDBJ whole genome shotgun (WGS) entry which is preliminary data.</text>
</comment>
<accession>A0A6A3V553</accession>
<reference evidence="1 2" key="1">
    <citation type="submission" date="2018-08" db="EMBL/GenBank/DDBJ databases">
        <title>Genomic investigation of the strawberry pathogen Phytophthora fragariae indicates pathogenicity is determined by transcriptional variation in three key races.</title>
        <authorList>
            <person name="Adams T.M."/>
            <person name="Armitage A.D."/>
            <person name="Sobczyk M.K."/>
            <person name="Bates H.J."/>
            <person name="Dunwell J.M."/>
            <person name="Nellist C.F."/>
            <person name="Harrison R.J."/>
        </authorList>
    </citation>
    <scope>NUCLEOTIDE SEQUENCE [LARGE SCALE GENOMIC DNA]</scope>
    <source>
        <strain evidence="1 2">NOV-27</strain>
    </source>
</reference>
<protein>
    <submittedName>
        <fullName evidence="1">Uncharacterized protein</fullName>
    </submittedName>
</protein>
<gene>
    <name evidence="1" type="ORF">PF005_g31712</name>
</gene>
<proteinExistence type="predicted"/>
<evidence type="ECO:0000313" key="2">
    <source>
        <dbReference type="Proteomes" id="UP000433483"/>
    </source>
</evidence>
<name>A0A6A3V553_9STRA</name>
<dbReference type="OrthoDB" id="127831at2759"/>
<dbReference type="AlphaFoldDB" id="A0A6A3V553"/>
<sequence length="157" mass="18102">MDHVRTSASTHFLAHPAVTSRLHDFQFGVCDLSVLHFPRFDLNDKLDRKKAHAVNMRNFSTKVDLPHIPENPEYSDLTESLTVLHIFAKEFFDSITREFVEAAKEFCETLNDFAPWSSREVHILAFWFSNVFAAYRLAVVNDLRTGVTRSRPTSCIE</sequence>
<keyword evidence="2" id="KW-1185">Reference proteome</keyword>
<organism evidence="1 2">
    <name type="scientific">Phytophthora fragariae</name>
    <dbReference type="NCBI Taxonomy" id="53985"/>
    <lineage>
        <taxon>Eukaryota</taxon>
        <taxon>Sar</taxon>
        <taxon>Stramenopiles</taxon>
        <taxon>Oomycota</taxon>
        <taxon>Peronosporomycetes</taxon>
        <taxon>Peronosporales</taxon>
        <taxon>Peronosporaceae</taxon>
        <taxon>Phytophthora</taxon>
    </lineage>
</organism>
<dbReference type="EMBL" id="QXGB01006744">
    <property type="protein sequence ID" value="KAE9160271.1"/>
    <property type="molecule type" value="Genomic_DNA"/>
</dbReference>
<dbReference type="Proteomes" id="UP000433483">
    <property type="component" value="Unassembled WGS sequence"/>
</dbReference>